<evidence type="ECO:0000313" key="3">
    <source>
        <dbReference type="Proteomes" id="UP000268844"/>
    </source>
</evidence>
<dbReference type="OrthoDB" id="151828at2"/>
<feature type="domain" description="DUF1868" evidence="1">
    <location>
        <begin position="28"/>
        <end position="140"/>
    </location>
</feature>
<dbReference type="Proteomes" id="UP000268844">
    <property type="component" value="Unassembled WGS sequence"/>
</dbReference>
<dbReference type="SUPFAM" id="SSF55144">
    <property type="entry name" value="LigT-like"/>
    <property type="match status" value="1"/>
</dbReference>
<keyword evidence="3" id="KW-1185">Reference proteome</keyword>
<evidence type="ECO:0000313" key="2">
    <source>
        <dbReference type="EMBL" id="VDS06382.1"/>
    </source>
</evidence>
<sequence>MNEAIDPTTLAYYARSRQQEKPRYLGRRYSEDGLFQSERGNTIVCHPVAGSATEAALLAARQRFLNMPDAHKFAFTAPESLHMTLFEGVLDRNRALPFWPHDVAIDTPLERMTEIFQARLASFEPGPRFAVEVTGAAPIGLRLQGATAEDRYAMADWRNRLSELLGLCQPNHDHYEFHSTFAYPIAWLDDQALPDWQAMLDAVVTDLRAAAPVLELRAPALCVFEDMNWFEEVLVLEPRA</sequence>
<dbReference type="Gene3D" id="3.90.1140.10">
    <property type="entry name" value="Cyclic phosphodiesterase"/>
    <property type="match status" value="1"/>
</dbReference>
<name>A0A3S4CFZ5_9HYPH</name>
<dbReference type="Pfam" id="PF08975">
    <property type="entry name" value="2H-phosphodiest"/>
    <property type="match status" value="1"/>
</dbReference>
<gene>
    <name evidence="2" type="ORF">DEVEQU_03546</name>
</gene>
<proteinExistence type="predicted"/>
<dbReference type="InterPro" id="IPR009097">
    <property type="entry name" value="Cyclic_Pdiesterase"/>
</dbReference>
<dbReference type="AlphaFoldDB" id="A0A3S4CFZ5"/>
<accession>A0A3S4CFZ5</accession>
<organism evidence="2 3">
    <name type="scientific">Devosia equisanguinis</name>
    <dbReference type="NCBI Taxonomy" id="2490941"/>
    <lineage>
        <taxon>Bacteria</taxon>
        <taxon>Pseudomonadati</taxon>
        <taxon>Pseudomonadota</taxon>
        <taxon>Alphaproteobacteria</taxon>
        <taxon>Hyphomicrobiales</taxon>
        <taxon>Devosiaceae</taxon>
        <taxon>Devosia</taxon>
    </lineage>
</organism>
<dbReference type="EMBL" id="UZWD01000044">
    <property type="protein sequence ID" value="VDS06382.1"/>
    <property type="molecule type" value="Genomic_DNA"/>
</dbReference>
<evidence type="ECO:0000259" key="1">
    <source>
        <dbReference type="Pfam" id="PF08975"/>
    </source>
</evidence>
<protein>
    <recommendedName>
        <fullName evidence="1">DUF1868 domain-containing protein</fullName>
    </recommendedName>
</protein>
<dbReference type="InterPro" id="IPR015069">
    <property type="entry name" value="2H-PEstase_DUF1868"/>
</dbReference>
<reference evidence="2 3" key="1">
    <citation type="submission" date="2018-12" db="EMBL/GenBank/DDBJ databases">
        <authorList>
            <person name="Criscuolo A."/>
        </authorList>
    </citation>
    <scope>NUCLEOTIDE SEQUENCE [LARGE SCALE GENOMIC DNA]</scope>
    <source>
        <strain evidence="2">ACIP1116281</strain>
    </source>
</reference>
<dbReference type="RefSeq" id="WP_126151900.1">
    <property type="nucleotide sequence ID" value="NZ_JBHTMH010000003.1"/>
</dbReference>